<dbReference type="InterPro" id="IPR004143">
    <property type="entry name" value="BPL_LPL_catalytic"/>
</dbReference>
<dbReference type="Pfam" id="PF21948">
    <property type="entry name" value="LplA-B_cat"/>
    <property type="match status" value="1"/>
</dbReference>
<dbReference type="PROSITE" id="PS51733">
    <property type="entry name" value="BPL_LPL_CATALYTIC"/>
    <property type="match status" value="1"/>
</dbReference>
<dbReference type="PANTHER" id="PTHR43679">
    <property type="entry name" value="OCTANOYLTRANSFERASE LIPM-RELATED"/>
    <property type="match status" value="1"/>
</dbReference>
<evidence type="ECO:0000313" key="3">
    <source>
        <dbReference type="Proteomes" id="UP000830167"/>
    </source>
</evidence>
<dbReference type="InterPro" id="IPR050664">
    <property type="entry name" value="Octanoyltrans_LipM/LipL"/>
</dbReference>
<reference evidence="2" key="1">
    <citation type="submission" date="2021-12" db="EMBL/GenBank/DDBJ databases">
        <title>Alicyclobacillaceae gen. nov., sp. nov., isolated from chalcocite enrichment system.</title>
        <authorList>
            <person name="Jiang Z."/>
        </authorList>
    </citation>
    <scope>NUCLEOTIDE SEQUENCE</scope>
    <source>
        <strain evidence="2">MYW30-H2</strain>
    </source>
</reference>
<dbReference type="PANTHER" id="PTHR43679:SF2">
    <property type="entry name" value="OCTANOYL-[GCVH]:PROTEIN N-OCTANOYLTRANSFERASE"/>
    <property type="match status" value="1"/>
</dbReference>
<sequence length="288" mass="32199">MSETLLDTLASIRFIDDCLVLNHTDPLWNHALDEGIASHVAKKQQPATVRCWRYQRALMMGRRDMRLPRMSEAIEWILAKGYDVAVRPCGGACVPLDQDVLNVSLILPAQDYKALPLSEGFRMMANLLSESLQKVADVRTGEVEGSYCPGDFDLSVDRIKIAGIAQRRVMGAAIIQAFLLVRGSGEQYFDLIRQMYERAGLYDTMESHRPLPSLRSGSMGSLEEIVKIEISPQQVTDRILQHLQARVGAGNVSSTNVSTAEIHAAQMERQRFQSQLQLVCYLHANPND</sequence>
<feature type="domain" description="BPL/LPL catalytic" evidence="1">
    <location>
        <begin position="43"/>
        <end position="230"/>
    </location>
</feature>
<keyword evidence="3" id="KW-1185">Reference proteome</keyword>
<gene>
    <name evidence="2" type="ORF">LSG31_15255</name>
</gene>
<dbReference type="EMBL" id="CP089291">
    <property type="protein sequence ID" value="UOF89256.1"/>
    <property type="molecule type" value="Genomic_DNA"/>
</dbReference>
<proteinExistence type="predicted"/>
<evidence type="ECO:0000259" key="1">
    <source>
        <dbReference type="PROSITE" id="PS51733"/>
    </source>
</evidence>
<name>A0ABY4CJ34_9BACL</name>
<evidence type="ECO:0000313" key="2">
    <source>
        <dbReference type="EMBL" id="UOF89256.1"/>
    </source>
</evidence>
<dbReference type="Proteomes" id="UP000830167">
    <property type="component" value="Chromosome"/>
</dbReference>
<organism evidence="2 3">
    <name type="scientific">Fodinisporobacter ferrooxydans</name>
    <dbReference type="NCBI Taxonomy" id="2901836"/>
    <lineage>
        <taxon>Bacteria</taxon>
        <taxon>Bacillati</taxon>
        <taxon>Bacillota</taxon>
        <taxon>Bacilli</taxon>
        <taxon>Bacillales</taxon>
        <taxon>Alicyclobacillaceae</taxon>
        <taxon>Fodinisporobacter</taxon>
    </lineage>
</organism>
<dbReference type="Gene3D" id="3.30.930.10">
    <property type="entry name" value="Bira Bifunctional Protein, Domain 2"/>
    <property type="match status" value="1"/>
</dbReference>
<protein>
    <recommendedName>
        <fullName evidence="1">BPL/LPL catalytic domain-containing protein</fullName>
    </recommendedName>
</protein>
<dbReference type="SUPFAM" id="SSF55681">
    <property type="entry name" value="Class II aaRS and biotin synthetases"/>
    <property type="match status" value="1"/>
</dbReference>
<dbReference type="RefSeq" id="WP_347435943.1">
    <property type="nucleotide sequence ID" value="NZ_CP089291.1"/>
</dbReference>
<dbReference type="InterPro" id="IPR045864">
    <property type="entry name" value="aa-tRNA-synth_II/BPL/LPL"/>
</dbReference>
<accession>A0ABY4CJ34</accession>